<organism evidence="8 9">
    <name type="scientific">Saccoglossus kowalevskii</name>
    <name type="common">Acorn worm</name>
    <dbReference type="NCBI Taxonomy" id="10224"/>
    <lineage>
        <taxon>Eukaryota</taxon>
        <taxon>Metazoa</taxon>
        <taxon>Hemichordata</taxon>
        <taxon>Enteropneusta</taxon>
        <taxon>Harrimaniidae</taxon>
        <taxon>Saccoglossus</taxon>
    </lineage>
</organism>
<evidence type="ECO:0000313" key="8">
    <source>
        <dbReference type="Proteomes" id="UP000694865"/>
    </source>
</evidence>
<dbReference type="Gene3D" id="1.10.8.1220">
    <property type="match status" value="1"/>
</dbReference>
<dbReference type="Gene3D" id="3.40.50.300">
    <property type="entry name" value="P-loop containing nucleotide triphosphate hydrolases"/>
    <property type="match status" value="2"/>
</dbReference>
<evidence type="ECO:0000259" key="6">
    <source>
        <dbReference type="Pfam" id="PF12781"/>
    </source>
</evidence>
<evidence type="ECO:0000256" key="1">
    <source>
        <dbReference type="ARBA" id="ARBA00008887"/>
    </source>
</evidence>
<feature type="compositionally biased region" description="Acidic residues" evidence="3">
    <location>
        <begin position="1220"/>
        <end position="1240"/>
    </location>
</feature>
<dbReference type="Pfam" id="PF12777">
    <property type="entry name" value="MT"/>
    <property type="match status" value="1"/>
</dbReference>
<feature type="compositionally biased region" description="Acidic residues" evidence="3">
    <location>
        <begin position="818"/>
        <end position="836"/>
    </location>
</feature>
<feature type="region of interest" description="Disordered" evidence="3">
    <location>
        <begin position="1218"/>
        <end position="1280"/>
    </location>
</feature>
<dbReference type="Pfam" id="PF12780">
    <property type="entry name" value="AAA_8"/>
    <property type="match status" value="1"/>
</dbReference>
<protein>
    <submittedName>
        <fullName evidence="9">Dynein heavy chain 17, axonemal-like</fullName>
    </submittedName>
</protein>
<feature type="domain" description="Dynein heavy chain AAA module D4" evidence="5">
    <location>
        <begin position="150"/>
        <end position="414"/>
    </location>
</feature>
<feature type="compositionally biased region" description="Acidic residues" evidence="3">
    <location>
        <begin position="1259"/>
        <end position="1272"/>
    </location>
</feature>
<feature type="coiled-coil region" evidence="2">
    <location>
        <begin position="435"/>
        <end position="507"/>
    </location>
</feature>
<evidence type="ECO:0000313" key="9">
    <source>
        <dbReference type="RefSeq" id="XP_006816782.1"/>
    </source>
</evidence>
<feature type="region of interest" description="Disordered" evidence="3">
    <location>
        <begin position="818"/>
        <end position="882"/>
    </location>
</feature>
<evidence type="ECO:0000259" key="4">
    <source>
        <dbReference type="Pfam" id="PF12777"/>
    </source>
</evidence>
<dbReference type="PANTHER" id="PTHR46961">
    <property type="entry name" value="DYNEIN HEAVY CHAIN 1, AXONEMAL-LIKE PROTEIN"/>
    <property type="match status" value="1"/>
</dbReference>
<dbReference type="PANTHER" id="PTHR46961:SF21">
    <property type="entry name" value="LOW QUALITY PROTEIN: DYNEIN BETA CHAIN, FLAGELLAR OUTER ARM-LIKE"/>
    <property type="match status" value="1"/>
</dbReference>
<comment type="similarity">
    <text evidence="1">Belongs to the dynein heavy chain family.</text>
</comment>
<dbReference type="Proteomes" id="UP000694865">
    <property type="component" value="Unplaced"/>
</dbReference>
<proteinExistence type="inferred from homology"/>
<dbReference type="Pfam" id="PF12781">
    <property type="entry name" value="AAA_9"/>
    <property type="match status" value="1"/>
</dbReference>
<keyword evidence="8" id="KW-1185">Reference proteome</keyword>
<dbReference type="InterPro" id="IPR024743">
    <property type="entry name" value="Dynein_HC_stalk"/>
</dbReference>
<gene>
    <name evidence="9" type="primary">LOC100369469</name>
</gene>
<reference evidence="9" key="1">
    <citation type="submission" date="2025-08" db="UniProtKB">
        <authorList>
            <consortium name="RefSeq"/>
        </authorList>
    </citation>
    <scope>IDENTIFICATION</scope>
    <source>
        <tissue evidence="9">Testes</tissue>
    </source>
</reference>
<dbReference type="InterPro" id="IPR024317">
    <property type="entry name" value="Dynein_heavy_chain_D4_dom"/>
</dbReference>
<dbReference type="InterPro" id="IPR027417">
    <property type="entry name" value="P-loop_NTPase"/>
</dbReference>
<dbReference type="SUPFAM" id="SSF52540">
    <property type="entry name" value="P-loop containing nucleoside triphosphate hydrolases"/>
    <property type="match status" value="1"/>
</dbReference>
<evidence type="ECO:0000256" key="2">
    <source>
        <dbReference type="SAM" id="Coils"/>
    </source>
</evidence>
<name>A0ABM0M9U1_SACKO</name>
<dbReference type="Gene3D" id="1.20.920.20">
    <property type="match status" value="1"/>
</dbReference>
<dbReference type="RefSeq" id="XP_006816782.1">
    <property type="nucleotide sequence ID" value="XM_006816719.1"/>
</dbReference>
<feature type="compositionally biased region" description="Basic and acidic residues" evidence="3">
    <location>
        <begin position="852"/>
        <end position="861"/>
    </location>
</feature>
<feature type="domain" description="Dynein heavy chain ATP-binding dynein motor region" evidence="6">
    <location>
        <begin position="943"/>
        <end position="1155"/>
    </location>
</feature>
<dbReference type="InterPro" id="IPR026983">
    <property type="entry name" value="DHC"/>
</dbReference>
<sequence>MFLPTAERCHYIFTLRDMMTVFKNLCSSLIPRCDKEDLMLLWRHECQFVYGERCQNSVDYDRYQLAFVTAARKLFTSEEMLQVVVNPSQPLFSNLVEQDSGIVMAGRPSTGNSVAEDDKTDQYRPVWVESKLRYLVEHALEEYNKTHPRIKLALYRETLQRVCRIARTISSPHKVGHELLVAEGCPGLASVMARLAASLCGYSVFNINPSPVTSSFEYKMDQFKADLVSAYTKTAVKMDKVMLLLNEDELVDEDFLVHIGEFIENGAITHLFTSEEQTTIINSIRTEVTAAGLTYTREVAWDYFLKTVQNSFRVVLTSSTGGTFFQRRCREYPTVTSHLRCLWFPHWSKEKLVTHAFYHLKEIAQLNYVQKENLAHLLATMHIAIRHLDGRERDAGSYNHLTNTTYEKFIERFISVCKDRDDMITKEHDTVTHALDHINRENDLADRLKKQLEHEKVVLEERKDGTIKLLSQIGQDTAIAEQQVKIVKNQEEKIKSLKKALPQYEEAHQRAIYKASRIIKDTKNIVETIDMNGLSDLRSMQKPDVDIEDLMAAIIMILKSPAADLTWSKGAKRQMANLDRFVEELMGFDESLLPEPTLNLVEPYLKKTSFAADNMKRKTGNDAAASLCSWVRGVVRYHRLMLSKVKPLHAKVEETAAAVEEAEHKLSTLVSKRKALEDRLSDLAKGFEEATVDKNDQDEKTRKMDQQLETAARFRQILAMEHEHCLQISESLPRRKMAIPGSAAMAAAFATYLGPYDHNFRRAMLTVHWPMCLRERGVPLIIDSIDPMRGRIVDWAIDGGGSYGTSTLEPSFMVIEEEDEGPESGIEDEMEEEPELETEKKDVANAAEETGAENKEKPPVEKEEDAGLNDQGNAGLGEEHGEFGPMEVAGSELSESRYAYTADTLPNITPQEYMQYTKALVKIIIGDKLLQEWITKGVSPRDIENAAILHTSWQRPPLIIDPYMQGVKWLRRSVPKKTKLVSVDMQTRFDPSIILQIEKSILSGHPVLLMNCEPHIDSMVSPLIHHRNTANEKEKEEPRMIRYSSRRLLCHDGFRLFMSTQNGNAVFNPEVSSTSTLVGYTTSSETIQDELLTRAFARVRPELYMERKKVLKAIQQHRSTLTELEKLLIEKLSGDKVDIWQQTELVSSIVDAKDEVAAQLDQALQILSMLDQLQDELFPVAKRAALLFSVLRSLEGLQREYIFPLPFFMSLFDKAVGEDPPMEEEEPEDEEDDGESTDDELALKASRPYSASTTKTEEKPDDYEDDAFEDEDSGKLKTQPKKMIRIKRQQLLRRTLHRKLLSLLCRRHLYCQQMVLNTTTCL</sequence>
<dbReference type="Pfam" id="PF17857">
    <property type="entry name" value="AAA_lid_1"/>
    <property type="match status" value="1"/>
</dbReference>
<feature type="coiled-coil region" evidence="2">
    <location>
        <begin position="652"/>
        <end position="679"/>
    </location>
</feature>
<evidence type="ECO:0000259" key="5">
    <source>
        <dbReference type="Pfam" id="PF12780"/>
    </source>
</evidence>
<accession>A0ABM0M9U1</accession>
<feature type="domain" description="Dynein heavy chain 3 AAA+ lid" evidence="7">
    <location>
        <begin position="2"/>
        <end position="76"/>
    </location>
</feature>
<dbReference type="GeneID" id="100369469"/>
<dbReference type="Gene3D" id="1.20.920.30">
    <property type="match status" value="1"/>
</dbReference>
<evidence type="ECO:0000256" key="3">
    <source>
        <dbReference type="SAM" id="MobiDB-lite"/>
    </source>
</evidence>
<dbReference type="InterPro" id="IPR041589">
    <property type="entry name" value="DNAH3_AAA_lid_1"/>
</dbReference>
<keyword evidence="2" id="KW-0175">Coiled coil</keyword>
<dbReference type="InterPro" id="IPR035706">
    <property type="entry name" value="AAA_9"/>
</dbReference>
<feature type="domain" description="Dynein heavy chain coiled coil stalk" evidence="4">
    <location>
        <begin position="445"/>
        <end position="769"/>
    </location>
</feature>
<evidence type="ECO:0000259" key="7">
    <source>
        <dbReference type="Pfam" id="PF17857"/>
    </source>
</evidence>